<dbReference type="Pfam" id="PF13229">
    <property type="entry name" value="Beta_helix"/>
    <property type="match status" value="2"/>
</dbReference>
<organism evidence="2">
    <name type="scientific">marine sediment metagenome</name>
    <dbReference type="NCBI Taxonomy" id="412755"/>
    <lineage>
        <taxon>unclassified sequences</taxon>
        <taxon>metagenomes</taxon>
        <taxon>ecological metagenomes</taxon>
    </lineage>
</organism>
<protein>
    <recommendedName>
        <fullName evidence="1">Right handed beta helix domain-containing protein</fullName>
    </recommendedName>
</protein>
<dbReference type="Gene3D" id="1.10.1330.10">
    <property type="entry name" value="Dockerin domain"/>
    <property type="match status" value="1"/>
</dbReference>
<proteinExistence type="predicted"/>
<dbReference type="EMBL" id="BART01006423">
    <property type="protein sequence ID" value="GAG63320.1"/>
    <property type="molecule type" value="Genomic_DNA"/>
</dbReference>
<dbReference type="NCBIfam" id="NF041518">
    <property type="entry name" value="choice_anch_Q"/>
    <property type="match status" value="1"/>
</dbReference>
<dbReference type="InterPro" id="IPR011050">
    <property type="entry name" value="Pectin_lyase_fold/virulence"/>
</dbReference>
<evidence type="ECO:0000313" key="2">
    <source>
        <dbReference type="EMBL" id="GAG63320.1"/>
    </source>
</evidence>
<dbReference type="InterPro" id="IPR036439">
    <property type="entry name" value="Dockerin_dom_sf"/>
</dbReference>
<evidence type="ECO:0000259" key="1">
    <source>
        <dbReference type="Pfam" id="PF13229"/>
    </source>
</evidence>
<dbReference type="Gene3D" id="2.160.20.10">
    <property type="entry name" value="Single-stranded right-handed beta-helix, Pectin lyase-like"/>
    <property type="match status" value="2"/>
</dbReference>
<dbReference type="SMART" id="SM00710">
    <property type="entry name" value="PbH1"/>
    <property type="match status" value="7"/>
</dbReference>
<dbReference type="InterPro" id="IPR006626">
    <property type="entry name" value="PbH1"/>
</dbReference>
<dbReference type="GO" id="GO:0000272">
    <property type="term" value="P:polysaccharide catabolic process"/>
    <property type="evidence" value="ECO:0007669"/>
    <property type="project" value="InterPro"/>
</dbReference>
<dbReference type="InterPro" id="IPR039448">
    <property type="entry name" value="Beta_helix"/>
</dbReference>
<feature type="domain" description="Right handed beta helix" evidence="1">
    <location>
        <begin position="163"/>
        <end position="267"/>
    </location>
</feature>
<feature type="non-terminal residue" evidence="2">
    <location>
        <position position="1"/>
    </location>
</feature>
<sequence>FWIQNGHGQFGGGILVSNSVGPVLMYNYITNNTAFKPEGSTTGGYGGGIDCRYNSYAEVMNNTITGNFAEAAGGGVHVGPGSSCLIQNNRIIGNRTIGEAGGGIYCFDNTTAWIINNEIIDNIAETACGGGIWLWHSPEGVVEGNFIIGNVSIPTMPGGSDGRGGGIGMLRASTLIRNNLICGNKATQGGGIWIQYEGSSKVVNNTIVGNTADLEGAGIEVAYDVCSPIINNIVANNGPGGGIYVKPSGPCPSEPNLIANDVWNNEDGNYLGDINDPTGTGGNISADPCFINAGYWDANSTPEDPNDDYWVQGDYHIGYLSPCRDSGSSDSAETDIDSDPRPHFATFDIGAYELQIYDLAANGSVDFADLLLLAEYWLEEGPSLPADLDNNNIVDFRDFALLASDWRE</sequence>
<gene>
    <name evidence="2" type="ORF">S01H4_14658</name>
</gene>
<dbReference type="InterPro" id="IPR012334">
    <property type="entry name" value="Pectin_lyas_fold"/>
</dbReference>
<comment type="caution">
    <text evidence="2">The sequence shown here is derived from an EMBL/GenBank/DDBJ whole genome shotgun (WGS) entry which is preliminary data.</text>
</comment>
<feature type="domain" description="Right handed beta helix" evidence="1">
    <location>
        <begin position="9"/>
        <end position="146"/>
    </location>
</feature>
<accession>X0Z2A8</accession>
<dbReference type="InterPro" id="IPR059226">
    <property type="entry name" value="Choice_anch_Q_dom"/>
</dbReference>
<reference evidence="2" key="1">
    <citation type="journal article" date="2014" name="Front. Microbiol.">
        <title>High frequency of phylogenetically diverse reductive dehalogenase-homologous genes in deep subseafloor sedimentary metagenomes.</title>
        <authorList>
            <person name="Kawai M."/>
            <person name="Futagami T."/>
            <person name="Toyoda A."/>
            <person name="Takaki Y."/>
            <person name="Nishi S."/>
            <person name="Hori S."/>
            <person name="Arai W."/>
            <person name="Tsubouchi T."/>
            <person name="Morono Y."/>
            <person name="Uchiyama I."/>
            <person name="Ito T."/>
            <person name="Fujiyama A."/>
            <person name="Inagaki F."/>
            <person name="Takami H."/>
        </authorList>
    </citation>
    <scope>NUCLEOTIDE SEQUENCE</scope>
    <source>
        <strain evidence="2">Expedition CK06-06</strain>
    </source>
</reference>
<dbReference type="SUPFAM" id="SSF63446">
    <property type="entry name" value="Type I dockerin domain"/>
    <property type="match status" value="1"/>
</dbReference>
<name>X0Z2A8_9ZZZZ</name>
<dbReference type="AlphaFoldDB" id="X0Z2A8"/>
<dbReference type="SUPFAM" id="SSF51126">
    <property type="entry name" value="Pectin lyase-like"/>
    <property type="match status" value="1"/>
</dbReference>